<proteinExistence type="inferred from homology"/>
<dbReference type="Proteomes" id="UP000199556">
    <property type="component" value="Unassembled WGS sequence"/>
</dbReference>
<dbReference type="InterPro" id="IPR014282">
    <property type="entry name" value="Nitrogen_fix_NifM"/>
</dbReference>
<dbReference type="PANTHER" id="PTHR47245">
    <property type="entry name" value="PEPTIDYLPROLYL ISOMERASE"/>
    <property type="match status" value="1"/>
</dbReference>
<dbReference type="NCBIfam" id="TIGR02933">
    <property type="entry name" value="nifM_nitrog"/>
    <property type="match status" value="1"/>
</dbReference>
<keyword evidence="5 7" id="KW-0413">Isomerase</keyword>
<evidence type="ECO:0000256" key="5">
    <source>
        <dbReference type="PROSITE-ProRule" id="PRU00278"/>
    </source>
</evidence>
<dbReference type="PANTHER" id="PTHR47245:SF2">
    <property type="entry name" value="PEPTIDYL-PROLYL CIS-TRANS ISOMERASE HP_0175-RELATED"/>
    <property type="match status" value="1"/>
</dbReference>
<evidence type="ECO:0000256" key="1">
    <source>
        <dbReference type="ARBA" id="ARBA00000971"/>
    </source>
</evidence>
<evidence type="ECO:0000256" key="2">
    <source>
        <dbReference type="ARBA" id="ARBA00007656"/>
    </source>
</evidence>
<protein>
    <recommendedName>
        <fullName evidence="3">peptidylprolyl isomerase</fullName>
        <ecNumber evidence="3">5.2.1.8</ecNumber>
    </recommendedName>
</protein>
<evidence type="ECO:0000256" key="3">
    <source>
        <dbReference type="ARBA" id="ARBA00013194"/>
    </source>
</evidence>
<organism evidence="7 8">
    <name type="scientific">Ectothiorhodospira mobilis</name>
    <dbReference type="NCBI Taxonomy" id="195064"/>
    <lineage>
        <taxon>Bacteria</taxon>
        <taxon>Pseudomonadati</taxon>
        <taxon>Pseudomonadota</taxon>
        <taxon>Gammaproteobacteria</taxon>
        <taxon>Chromatiales</taxon>
        <taxon>Ectothiorhodospiraceae</taxon>
        <taxon>Ectothiorhodospira</taxon>
    </lineage>
</organism>
<dbReference type="SUPFAM" id="SSF54534">
    <property type="entry name" value="FKBP-like"/>
    <property type="match status" value="1"/>
</dbReference>
<dbReference type="STRING" id="195064.SAMN05421721_10495"/>
<accession>A0A1I4QEZ1</accession>
<keyword evidence="8" id="KW-1185">Reference proteome</keyword>
<feature type="domain" description="PpiC" evidence="6">
    <location>
        <begin position="143"/>
        <end position="245"/>
    </location>
</feature>
<evidence type="ECO:0000313" key="8">
    <source>
        <dbReference type="Proteomes" id="UP000199556"/>
    </source>
</evidence>
<dbReference type="InterPro" id="IPR023058">
    <property type="entry name" value="PPIase_PpiC_CS"/>
</dbReference>
<comment type="similarity">
    <text evidence="2">Belongs to the PpiC/parvulin rotamase family.</text>
</comment>
<evidence type="ECO:0000259" key="6">
    <source>
        <dbReference type="PROSITE" id="PS50198"/>
    </source>
</evidence>
<dbReference type="InterPro" id="IPR027304">
    <property type="entry name" value="Trigger_fact/SurA_dom_sf"/>
</dbReference>
<dbReference type="PROSITE" id="PS50198">
    <property type="entry name" value="PPIC_PPIASE_2"/>
    <property type="match status" value="1"/>
</dbReference>
<dbReference type="AlphaFoldDB" id="A0A1I4QEZ1"/>
<dbReference type="EMBL" id="FOUO01000004">
    <property type="protein sequence ID" value="SFM38594.1"/>
    <property type="molecule type" value="Genomic_DNA"/>
</dbReference>
<keyword evidence="4 5" id="KW-0697">Rotamase</keyword>
<comment type="catalytic activity">
    <reaction evidence="1">
        <text>[protein]-peptidylproline (omega=180) = [protein]-peptidylproline (omega=0)</text>
        <dbReference type="Rhea" id="RHEA:16237"/>
        <dbReference type="Rhea" id="RHEA-COMP:10747"/>
        <dbReference type="Rhea" id="RHEA-COMP:10748"/>
        <dbReference type="ChEBI" id="CHEBI:83833"/>
        <dbReference type="ChEBI" id="CHEBI:83834"/>
        <dbReference type="EC" id="5.2.1.8"/>
    </reaction>
</comment>
<dbReference type="InterPro" id="IPR046357">
    <property type="entry name" value="PPIase_dom_sf"/>
</dbReference>
<gene>
    <name evidence="7" type="ORF">SAMN05421721_10495</name>
</gene>
<name>A0A1I4QEZ1_ECTMO</name>
<dbReference type="Gene3D" id="3.10.50.40">
    <property type="match status" value="1"/>
</dbReference>
<sequence length="284" mass="32404">MNMQSPAQDPDLTYLRLRTALECFQKPWGDLDEGQRETVRTRAHRARAIGARVLASPQAFGVHVPEETLDHALAEIRGRYPDAAAFLRDLHAQGFDEPAFRRALERDLRLEAVLDRVAHRADPVTEVEVELFYHLHLERFHRPETRGVRQILVTVNPDFPENTPKAARRRLTRMVRALRRGEARFEDLAARHSECPSALHGGLLGRVPRGTLFPELERALFTLQPGEISPVLETEVGLHLLRCDEVIPAGTVPLDQVRGRIRTQLEKRRRKACQRAWLEALMAS</sequence>
<dbReference type="SUPFAM" id="SSF109998">
    <property type="entry name" value="Triger factor/SurA peptide-binding domain-like"/>
    <property type="match status" value="1"/>
</dbReference>
<reference evidence="7 8" key="1">
    <citation type="submission" date="2016-10" db="EMBL/GenBank/DDBJ databases">
        <authorList>
            <person name="de Groot N.N."/>
        </authorList>
    </citation>
    <scope>NUCLEOTIDE SEQUENCE [LARGE SCALE GENOMIC DNA]</scope>
    <source>
        <strain evidence="7 8">DSM 4180</strain>
    </source>
</reference>
<evidence type="ECO:0000313" key="7">
    <source>
        <dbReference type="EMBL" id="SFM38594.1"/>
    </source>
</evidence>
<dbReference type="InterPro" id="IPR000297">
    <property type="entry name" value="PPIase_PpiC"/>
</dbReference>
<evidence type="ECO:0000256" key="4">
    <source>
        <dbReference type="ARBA" id="ARBA00023110"/>
    </source>
</evidence>
<dbReference type="Pfam" id="PF00639">
    <property type="entry name" value="Rotamase"/>
    <property type="match status" value="1"/>
</dbReference>
<dbReference type="GO" id="GO:0003755">
    <property type="term" value="F:peptidyl-prolyl cis-trans isomerase activity"/>
    <property type="evidence" value="ECO:0007669"/>
    <property type="project" value="UniProtKB-KW"/>
</dbReference>
<dbReference type="RefSeq" id="WP_177217578.1">
    <property type="nucleotide sequence ID" value="NZ_FOUO01000004.1"/>
</dbReference>
<dbReference type="EC" id="5.2.1.8" evidence="3"/>
<dbReference type="PROSITE" id="PS01096">
    <property type="entry name" value="PPIC_PPIASE_1"/>
    <property type="match status" value="1"/>
</dbReference>
<dbReference type="InterPro" id="IPR050245">
    <property type="entry name" value="PrsA_foldase"/>
</dbReference>